<accession>A0A552DSL0</accession>
<evidence type="ECO:0000256" key="1">
    <source>
        <dbReference type="SAM" id="Phobius"/>
    </source>
</evidence>
<proteinExistence type="predicted"/>
<feature type="transmembrane region" description="Helical" evidence="1">
    <location>
        <begin position="52"/>
        <end position="73"/>
    </location>
</feature>
<evidence type="ECO:0000313" key="2">
    <source>
        <dbReference type="EMBL" id="TRU25191.1"/>
    </source>
</evidence>
<dbReference type="Proteomes" id="UP000319313">
    <property type="component" value="Unassembled WGS sequence"/>
</dbReference>
<dbReference type="EMBL" id="SFBL01000107">
    <property type="protein sequence ID" value="TRU25191.1"/>
    <property type="molecule type" value="Genomic_DNA"/>
</dbReference>
<feature type="transmembrane region" description="Helical" evidence="1">
    <location>
        <begin position="20"/>
        <end position="40"/>
    </location>
</feature>
<dbReference type="AlphaFoldDB" id="A0A552DSL0"/>
<reference evidence="2 3" key="1">
    <citation type="submission" date="2019-01" db="EMBL/GenBank/DDBJ databases">
        <title>Coherence of Microcystis species and biogeography revealed through population genomics.</title>
        <authorList>
            <person name="Perez-Carrascal O.M."/>
            <person name="Terrat Y."/>
            <person name="Giani A."/>
            <person name="Fortin N."/>
            <person name="Tromas N."/>
            <person name="Shapiro B.J."/>
        </authorList>
    </citation>
    <scope>NUCLEOTIDE SEQUENCE [LARGE SCALE GENOMIC DNA]</scope>
    <source>
        <strain evidence="2">Ma_SC_T_19800800_S464</strain>
    </source>
</reference>
<name>A0A552DSL0_MICAE</name>
<evidence type="ECO:0000313" key="3">
    <source>
        <dbReference type="Proteomes" id="UP000319313"/>
    </source>
</evidence>
<dbReference type="Pfam" id="PF14110">
    <property type="entry name" value="DUF4282"/>
    <property type="match status" value="1"/>
</dbReference>
<dbReference type="InterPro" id="IPR025557">
    <property type="entry name" value="DUF4282"/>
</dbReference>
<protein>
    <submittedName>
        <fullName evidence="2">DUF4282 domain-containing protein</fullName>
    </submittedName>
</protein>
<organism evidence="2 3">
    <name type="scientific">Microcystis aeruginosa Ma_SC_T_19800800_S464</name>
    <dbReference type="NCBI Taxonomy" id="2486257"/>
    <lineage>
        <taxon>Bacteria</taxon>
        <taxon>Bacillati</taxon>
        <taxon>Cyanobacteriota</taxon>
        <taxon>Cyanophyceae</taxon>
        <taxon>Oscillatoriophycideae</taxon>
        <taxon>Chroococcales</taxon>
        <taxon>Microcystaceae</taxon>
        <taxon>Microcystis</taxon>
    </lineage>
</organism>
<keyword evidence="1" id="KW-0472">Membrane</keyword>
<keyword evidence="1" id="KW-0812">Transmembrane</keyword>
<gene>
    <name evidence="2" type="ORF">EWV81_12640</name>
</gene>
<sequence length="97" mass="10608">MPSNFFSLLFDLSFSKFIGIKIIGLIYGVGVIFIFLFSLGSLIGGFQAGQGLLAFLLSPVSFLSLLISFRIVLEGFVASLKTAENTSELVEHFKRLP</sequence>
<comment type="caution">
    <text evidence="2">The sequence shown here is derived from an EMBL/GenBank/DDBJ whole genome shotgun (WGS) entry which is preliminary data.</text>
</comment>
<keyword evidence="1" id="KW-1133">Transmembrane helix</keyword>